<accession>A0A7W7GU63</accession>
<sequence>MRVRLICHAVLAVAAVSMLVANPQNRVRQPLVLSSAAVPSRTFQAPSPALIAKDSGKRRHRPSWIWRVFGAALPDEGGCLSDVLPAGGRKPTVVLDRLDSLGFCFEGFRPQDRPVMRITAPDGTQAEWPAVHEFADVWGWTWTNEEILLVLPHPGAYRFEVTAAGTSTTTGVIDARPAARPDVEFSDVHEVSPGETVSAMVVGRRPGSPIFASLYGSQKPKRLRLVHDFAPVIADRWGEGVIKWTVTDEPEGDYGLLVETPQNDRPDACLRHNACSPFVVRR</sequence>
<reference evidence="2 3" key="1">
    <citation type="submission" date="2020-08" db="EMBL/GenBank/DDBJ databases">
        <title>Sequencing the genomes of 1000 actinobacteria strains.</title>
        <authorList>
            <person name="Klenk H.-P."/>
        </authorList>
    </citation>
    <scope>NUCLEOTIDE SEQUENCE [LARGE SCALE GENOMIC DNA]</scope>
    <source>
        <strain evidence="2 3">DSM 45809</strain>
    </source>
</reference>
<gene>
    <name evidence="2" type="ORF">BJY16_001771</name>
</gene>
<feature type="chain" id="PRO_5039445034" evidence="1">
    <location>
        <begin position="24"/>
        <end position="282"/>
    </location>
</feature>
<keyword evidence="1" id="KW-0732">Signal</keyword>
<comment type="caution">
    <text evidence="2">The sequence shown here is derived from an EMBL/GenBank/DDBJ whole genome shotgun (WGS) entry which is preliminary data.</text>
</comment>
<dbReference type="AlphaFoldDB" id="A0A7W7GU63"/>
<feature type="signal peptide" evidence="1">
    <location>
        <begin position="1"/>
        <end position="23"/>
    </location>
</feature>
<name>A0A7W7GU63_9ACTN</name>
<proteinExistence type="predicted"/>
<dbReference type="RefSeq" id="WP_185038595.1">
    <property type="nucleotide sequence ID" value="NZ_BAABFG010000005.1"/>
</dbReference>
<organism evidence="2 3">
    <name type="scientific">Actinoplanes octamycinicus</name>
    <dbReference type="NCBI Taxonomy" id="135948"/>
    <lineage>
        <taxon>Bacteria</taxon>
        <taxon>Bacillati</taxon>
        <taxon>Actinomycetota</taxon>
        <taxon>Actinomycetes</taxon>
        <taxon>Micromonosporales</taxon>
        <taxon>Micromonosporaceae</taxon>
        <taxon>Actinoplanes</taxon>
    </lineage>
</organism>
<dbReference type="EMBL" id="JACHNB010000001">
    <property type="protein sequence ID" value="MBB4738312.1"/>
    <property type="molecule type" value="Genomic_DNA"/>
</dbReference>
<protein>
    <submittedName>
        <fullName evidence="2">Uncharacterized protein</fullName>
    </submittedName>
</protein>
<evidence type="ECO:0000256" key="1">
    <source>
        <dbReference type="SAM" id="SignalP"/>
    </source>
</evidence>
<evidence type="ECO:0000313" key="3">
    <source>
        <dbReference type="Proteomes" id="UP000546162"/>
    </source>
</evidence>
<dbReference type="Proteomes" id="UP000546162">
    <property type="component" value="Unassembled WGS sequence"/>
</dbReference>
<keyword evidence="3" id="KW-1185">Reference proteome</keyword>
<evidence type="ECO:0000313" key="2">
    <source>
        <dbReference type="EMBL" id="MBB4738312.1"/>
    </source>
</evidence>